<evidence type="ECO:0000259" key="11">
    <source>
        <dbReference type="PROSITE" id="PS50850"/>
    </source>
</evidence>
<dbReference type="GO" id="GO:0005351">
    <property type="term" value="F:carbohydrate:proton symporter activity"/>
    <property type="evidence" value="ECO:0007669"/>
    <property type="project" value="TreeGrafter"/>
</dbReference>
<feature type="region of interest" description="Disordered" evidence="9">
    <location>
        <begin position="1"/>
        <end position="48"/>
    </location>
</feature>
<gene>
    <name evidence="12" type="ORF">I206_00659</name>
</gene>
<dbReference type="SUPFAM" id="SSF103473">
    <property type="entry name" value="MFS general substrate transporter"/>
    <property type="match status" value="1"/>
</dbReference>
<dbReference type="InterPro" id="IPR005828">
    <property type="entry name" value="MFS_sugar_transport-like"/>
</dbReference>
<feature type="transmembrane region" description="Helical" evidence="10">
    <location>
        <begin position="370"/>
        <end position="393"/>
    </location>
</feature>
<evidence type="ECO:0000256" key="1">
    <source>
        <dbReference type="ARBA" id="ARBA00004141"/>
    </source>
</evidence>
<feature type="transmembrane region" description="Helical" evidence="10">
    <location>
        <begin position="336"/>
        <end position="358"/>
    </location>
</feature>
<dbReference type="PROSITE" id="PS00216">
    <property type="entry name" value="SUGAR_TRANSPORT_1"/>
    <property type="match status" value="1"/>
</dbReference>
<dbReference type="Gene3D" id="1.20.1250.20">
    <property type="entry name" value="MFS general substrate transporter like domains"/>
    <property type="match status" value="1"/>
</dbReference>
<comment type="similarity">
    <text evidence="2 8">Belongs to the major facilitator superfamily. Sugar transporter (TC 2.A.1.1) family.</text>
</comment>
<dbReference type="PRINTS" id="PR00171">
    <property type="entry name" value="SUGRTRNSPORT"/>
</dbReference>
<evidence type="ECO:0000256" key="6">
    <source>
        <dbReference type="ARBA" id="ARBA00023136"/>
    </source>
</evidence>
<protein>
    <submittedName>
        <fullName evidence="12">Sugar transporter</fullName>
    </submittedName>
</protein>
<keyword evidence="12" id="KW-0762">Sugar transport</keyword>
<dbReference type="GO" id="GO:0016020">
    <property type="term" value="C:membrane"/>
    <property type="evidence" value="ECO:0007669"/>
    <property type="project" value="UniProtKB-SubCell"/>
</dbReference>
<sequence>MASSGGAAFSIARPGGQWQNNDLSSGGTDEMRNGRASGRRFGSEDTGGETLVADVDTHYAAQLKPSRLSGKSLTYMVTFVAGTGFTLFGYDQGVLSSLLTLPAFEEQFPQTANGFGGSRSATLQSFLVAIYELGCMAGALSNLYVGDRLGRRHTITLGGCIMIVGAILQTAAVDYAMMLVARVVTGVGNGLLTSTVPAYQSECAKPHKRGQLVLIEGSLITLGVMMSYWIDLGFFFTTGSISWRFPIAFQILLAAIMIVSMYAFKLPESPRWLAAKGKYAECLAVLAALEGTSVDDKKVMSTFNGICDAISAEQAGGFGFRELFTNGRGQNFRRMLLGVTAQCFQQICGINLITYYLTSVLTDLGLGAEMSRIISGVNGTCYFLTSIVALFVIERVGRRPLMFWMALLQSFTMAILAGLYNKSKEDNKPAQVISVLCLFLFNTWFSIGWLGITWLYPAEVTPLRIRAPANALSTASNWIFNFMASFSLLDIEHLNFHADLVHLEQVVMATGPMFANIGWGTYALFAAINGIIICPVVWIFFPETKKYSLEEIDIIFALGHNEKKSPVWYSKRPEDIPEAGSKEAERILGREVPSHPDMSEKKTGHKGMRKVIKDNDGKPVTQHFENANSKV</sequence>
<evidence type="ECO:0000256" key="3">
    <source>
        <dbReference type="ARBA" id="ARBA00022448"/>
    </source>
</evidence>
<accession>A0A1B9ID17</accession>
<dbReference type="EMBL" id="KI894007">
    <property type="protein sequence ID" value="OCF53357.1"/>
    <property type="molecule type" value="Genomic_DNA"/>
</dbReference>
<evidence type="ECO:0000256" key="5">
    <source>
        <dbReference type="ARBA" id="ARBA00022989"/>
    </source>
</evidence>
<evidence type="ECO:0000313" key="12">
    <source>
        <dbReference type="EMBL" id="OCF53357.1"/>
    </source>
</evidence>
<feature type="region of interest" description="Disordered" evidence="9">
    <location>
        <begin position="589"/>
        <end position="631"/>
    </location>
</feature>
<dbReference type="InterPro" id="IPR036259">
    <property type="entry name" value="MFS_trans_sf"/>
</dbReference>
<dbReference type="Pfam" id="PF00083">
    <property type="entry name" value="Sugar_tr"/>
    <property type="match status" value="1"/>
</dbReference>
<feature type="transmembrane region" description="Helical" evidence="10">
    <location>
        <begin position="469"/>
        <end position="489"/>
    </location>
</feature>
<organism evidence="12">
    <name type="scientific">Kwoniella pini CBS 10737</name>
    <dbReference type="NCBI Taxonomy" id="1296096"/>
    <lineage>
        <taxon>Eukaryota</taxon>
        <taxon>Fungi</taxon>
        <taxon>Dikarya</taxon>
        <taxon>Basidiomycota</taxon>
        <taxon>Agaricomycotina</taxon>
        <taxon>Tremellomycetes</taxon>
        <taxon>Tremellales</taxon>
        <taxon>Cryptococcaceae</taxon>
        <taxon>Kwoniella</taxon>
    </lineage>
</organism>
<dbReference type="PROSITE" id="PS50850">
    <property type="entry name" value="MFS"/>
    <property type="match status" value="1"/>
</dbReference>
<keyword evidence="6 10" id="KW-0472">Membrane</keyword>
<feature type="compositionally biased region" description="Basic and acidic residues" evidence="9">
    <location>
        <begin position="589"/>
        <end position="602"/>
    </location>
</feature>
<dbReference type="InterPro" id="IPR003663">
    <property type="entry name" value="Sugar/inositol_transpt"/>
</dbReference>
<reference evidence="12" key="1">
    <citation type="submission" date="2013-07" db="EMBL/GenBank/DDBJ databases">
        <title>The Genome Sequence of Cryptococcus pinus CBS10737.</title>
        <authorList>
            <consortium name="The Broad Institute Genome Sequencing Platform"/>
            <person name="Cuomo C."/>
            <person name="Litvintseva A."/>
            <person name="Chen Y."/>
            <person name="Heitman J."/>
            <person name="Sun S."/>
            <person name="Springer D."/>
            <person name="Dromer F."/>
            <person name="Young S.K."/>
            <person name="Zeng Q."/>
            <person name="Gargeya S."/>
            <person name="Fitzgerald M."/>
            <person name="Abouelleil A."/>
            <person name="Alvarado L."/>
            <person name="Berlin A.M."/>
            <person name="Chapman S.B."/>
            <person name="Dewar J."/>
            <person name="Goldberg J."/>
            <person name="Griggs A."/>
            <person name="Gujja S."/>
            <person name="Hansen M."/>
            <person name="Howarth C."/>
            <person name="Imamovic A."/>
            <person name="Larimer J."/>
            <person name="McCowan C."/>
            <person name="Murphy C."/>
            <person name="Pearson M."/>
            <person name="Priest M."/>
            <person name="Roberts A."/>
            <person name="Saif S."/>
            <person name="Shea T."/>
            <person name="Sykes S."/>
            <person name="Wortman J."/>
            <person name="Nusbaum C."/>
            <person name="Birren B."/>
        </authorList>
    </citation>
    <scope>NUCLEOTIDE SEQUENCE [LARGE SCALE GENOMIC DNA]</scope>
    <source>
        <strain evidence="12">CBS 10737</strain>
    </source>
</reference>
<dbReference type="PROSITE" id="PS00217">
    <property type="entry name" value="SUGAR_TRANSPORT_2"/>
    <property type="match status" value="1"/>
</dbReference>
<comment type="catalytic activity">
    <reaction evidence="7">
        <text>myo-inositol(out) + H(+)(out) = myo-inositol(in) + H(+)(in)</text>
        <dbReference type="Rhea" id="RHEA:60364"/>
        <dbReference type="ChEBI" id="CHEBI:15378"/>
        <dbReference type="ChEBI" id="CHEBI:17268"/>
    </reaction>
</comment>
<feature type="compositionally biased region" description="Polar residues" evidence="9">
    <location>
        <begin position="17"/>
        <end position="27"/>
    </location>
</feature>
<feature type="domain" description="Major facilitator superfamily (MFS) profile" evidence="11">
    <location>
        <begin position="77"/>
        <end position="545"/>
    </location>
</feature>
<feature type="transmembrane region" description="Helical" evidence="10">
    <location>
        <begin position="211"/>
        <end position="230"/>
    </location>
</feature>
<feature type="transmembrane region" description="Helical" evidence="10">
    <location>
        <begin position="400"/>
        <end position="420"/>
    </location>
</feature>
<keyword evidence="3 8" id="KW-0813">Transport</keyword>
<keyword evidence="4 10" id="KW-0812">Transmembrane</keyword>
<dbReference type="InterPro" id="IPR050360">
    <property type="entry name" value="MFS_Sugar_Transporters"/>
</dbReference>
<feature type="transmembrane region" description="Helical" evidence="10">
    <location>
        <begin position="522"/>
        <end position="541"/>
    </location>
</feature>
<dbReference type="PANTHER" id="PTHR48022:SF68">
    <property type="entry name" value="MAJOR FACILITATOR SUPERFAMILY (MFS) PROFILE DOMAIN-CONTAINING PROTEIN-RELATED"/>
    <property type="match status" value="1"/>
</dbReference>
<dbReference type="FunFam" id="1.20.1250.20:FF:000061">
    <property type="entry name" value="MFS sugar transporter"/>
    <property type="match status" value="1"/>
</dbReference>
<dbReference type="InterPro" id="IPR005829">
    <property type="entry name" value="Sugar_transporter_CS"/>
</dbReference>
<proteinExistence type="inferred from homology"/>
<reference evidence="12" key="2">
    <citation type="submission" date="2016-07" db="EMBL/GenBank/DDBJ databases">
        <title>Evolution of pathogenesis and genome organization in the Tremellales.</title>
        <authorList>
            <person name="Cuomo C."/>
            <person name="Litvintseva A."/>
            <person name="Heitman J."/>
            <person name="Chen Y."/>
            <person name="Sun S."/>
            <person name="Springer D."/>
            <person name="Dromer F."/>
            <person name="Young S."/>
            <person name="Zeng Q."/>
            <person name="Chapman S."/>
            <person name="Gujja S."/>
            <person name="Saif S."/>
            <person name="Birren B."/>
        </authorList>
    </citation>
    <scope>NUCLEOTIDE SEQUENCE</scope>
    <source>
        <strain evidence="12">CBS 10737</strain>
    </source>
</reference>
<evidence type="ECO:0000256" key="7">
    <source>
        <dbReference type="ARBA" id="ARBA00049119"/>
    </source>
</evidence>
<evidence type="ECO:0000256" key="4">
    <source>
        <dbReference type="ARBA" id="ARBA00022692"/>
    </source>
</evidence>
<feature type="transmembrane region" description="Helical" evidence="10">
    <location>
        <begin position="123"/>
        <end position="143"/>
    </location>
</feature>
<feature type="transmembrane region" description="Helical" evidence="10">
    <location>
        <begin position="179"/>
        <end position="199"/>
    </location>
</feature>
<dbReference type="InterPro" id="IPR020846">
    <property type="entry name" value="MFS_dom"/>
</dbReference>
<evidence type="ECO:0000256" key="10">
    <source>
        <dbReference type="SAM" id="Phobius"/>
    </source>
</evidence>
<dbReference type="OrthoDB" id="2544694at2759"/>
<dbReference type="PANTHER" id="PTHR48022">
    <property type="entry name" value="PLASTIDIC GLUCOSE TRANSPORTER 4"/>
    <property type="match status" value="1"/>
</dbReference>
<dbReference type="AlphaFoldDB" id="A0A1B9ID17"/>
<evidence type="ECO:0000256" key="9">
    <source>
        <dbReference type="SAM" id="MobiDB-lite"/>
    </source>
</evidence>
<feature type="transmembrane region" description="Helical" evidence="10">
    <location>
        <begin position="432"/>
        <end position="457"/>
    </location>
</feature>
<evidence type="ECO:0000256" key="2">
    <source>
        <dbReference type="ARBA" id="ARBA00010992"/>
    </source>
</evidence>
<feature type="transmembrane region" description="Helical" evidence="10">
    <location>
        <begin position="73"/>
        <end position="90"/>
    </location>
</feature>
<feature type="transmembrane region" description="Helical" evidence="10">
    <location>
        <begin position="155"/>
        <end position="173"/>
    </location>
</feature>
<dbReference type="NCBIfam" id="TIGR00879">
    <property type="entry name" value="SP"/>
    <property type="match status" value="1"/>
</dbReference>
<feature type="transmembrane region" description="Helical" evidence="10">
    <location>
        <begin position="242"/>
        <end position="264"/>
    </location>
</feature>
<evidence type="ECO:0000256" key="8">
    <source>
        <dbReference type="RuleBase" id="RU003346"/>
    </source>
</evidence>
<keyword evidence="5 10" id="KW-1133">Transmembrane helix</keyword>
<comment type="subcellular location">
    <subcellularLocation>
        <location evidence="1">Membrane</location>
        <topology evidence="1">Multi-pass membrane protein</topology>
    </subcellularLocation>
</comment>
<name>A0A1B9ID17_9TREE</name>